<gene>
    <name evidence="3" type="ORF">DH2020_012433</name>
</gene>
<organism evidence="3 4">
    <name type="scientific">Rehmannia glutinosa</name>
    <name type="common">Chinese foxglove</name>
    <dbReference type="NCBI Taxonomy" id="99300"/>
    <lineage>
        <taxon>Eukaryota</taxon>
        <taxon>Viridiplantae</taxon>
        <taxon>Streptophyta</taxon>
        <taxon>Embryophyta</taxon>
        <taxon>Tracheophyta</taxon>
        <taxon>Spermatophyta</taxon>
        <taxon>Magnoliopsida</taxon>
        <taxon>eudicotyledons</taxon>
        <taxon>Gunneridae</taxon>
        <taxon>Pentapetalae</taxon>
        <taxon>asterids</taxon>
        <taxon>lamiids</taxon>
        <taxon>Lamiales</taxon>
        <taxon>Orobanchaceae</taxon>
        <taxon>Rehmannieae</taxon>
        <taxon>Rehmannia</taxon>
    </lineage>
</organism>
<accession>A0ABR0X2R8</accession>
<dbReference type="InterPro" id="IPR027246">
    <property type="entry name" value="Porin_Euk/Tom40"/>
</dbReference>
<dbReference type="Gene3D" id="2.40.160.10">
    <property type="entry name" value="Porin"/>
    <property type="match status" value="1"/>
</dbReference>
<sequence>MSKGPRLFSDIGKKAKDLLTRDYLSDHKFSVSTYSESGVALTTSTVKKGGYSSGDVAAQYIYKNTFVDVKVDTESNISAILAFADIVPSSKTIATLKYPNYESGKLELQYFHPHASLTAAVGLNQAPPIDFSVTVGTPTFALGAEAGYETSSGKLTKYTAGITVTKPDSCGSVILGDKGDTIKASYIHYLDQLKRTAAVGEIARKFSTNENTFTVGGSYAMDSLTLVKMKLNNHGTLVAVLQHELIQKSLVTISSEFDTKALDKTPRSSKDEIEDRGPFYMEPGFALMAASFWVILVLSRYNFLLNLWCRVSCRSQLYNRGCKFSSIGESKVGTIAPVDPVVDPAAYQNKHQQTEVDKDLGPKRLGYRNLDHLRADN</sequence>
<evidence type="ECO:0000256" key="2">
    <source>
        <dbReference type="SAM" id="Phobius"/>
    </source>
</evidence>
<reference evidence="3 4" key="1">
    <citation type="journal article" date="2021" name="Comput. Struct. Biotechnol. J.">
        <title>De novo genome assembly of the potent medicinal plant Rehmannia glutinosa using nanopore technology.</title>
        <authorList>
            <person name="Ma L."/>
            <person name="Dong C."/>
            <person name="Song C."/>
            <person name="Wang X."/>
            <person name="Zheng X."/>
            <person name="Niu Y."/>
            <person name="Chen S."/>
            <person name="Feng W."/>
        </authorList>
    </citation>
    <scope>NUCLEOTIDE SEQUENCE [LARGE SCALE GENOMIC DNA]</scope>
    <source>
        <strain evidence="3">DH-2019</strain>
    </source>
</reference>
<dbReference type="CDD" id="cd07306">
    <property type="entry name" value="Porin3_VDAC"/>
    <property type="match status" value="1"/>
</dbReference>
<dbReference type="EMBL" id="JABTTQ020000006">
    <property type="protein sequence ID" value="KAK6152794.1"/>
    <property type="molecule type" value="Genomic_DNA"/>
</dbReference>
<dbReference type="InterPro" id="IPR023614">
    <property type="entry name" value="Porin_dom_sf"/>
</dbReference>
<dbReference type="Proteomes" id="UP001318860">
    <property type="component" value="Unassembled WGS sequence"/>
</dbReference>
<evidence type="ECO:0000313" key="3">
    <source>
        <dbReference type="EMBL" id="KAK6152794.1"/>
    </source>
</evidence>
<comment type="caution">
    <text evidence="3">The sequence shown here is derived from an EMBL/GenBank/DDBJ whole genome shotgun (WGS) entry which is preliminary data.</text>
</comment>
<evidence type="ECO:0000256" key="1">
    <source>
        <dbReference type="ARBA" id="ARBA00009624"/>
    </source>
</evidence>
<keyword evidence="2" id="KW-1133">Transmembrane helix</keyword>
<keyword evidence="4" id="KW-1185">Reference proteome</keyword>
<comment type="similarity">
    <text evidence="1">Belongs to the eukaryotic mitochondrial porin (TC 1.B.8.1) family.</text>
</comment>
<name>A0ABR0X2R8_REHGL</name>
<dbReference type="Pfam" id="PF01459">
    <property type="entry name" value="Porin_3"/>
    <property type="match status" value="1"/>
</dbReference>
<dbReference type="PANTHER" id="PTHR11743">
    <property type="entry name" value="VOLTAGE-DEPENDENT ANION-SELECTIVE CHANNEL"/>
    <property type="match status" value="1"/>
</dbReference>
<keyword evidence="2" id="KW-0472">Membrane</keyword>
<proteinExistence type="inferred from homology"/>
<keyword evidence="2" id="KW-0812">Transmembrane</keyword>
<evidence type="ECO:0000313" key="4">
    <source>
        <dbReference type="Proteomes" id="UP001318860"/>
    </source>
</evidence>
<feature type="transmembrane region" description="Helical" evidence="2">
    <location>
        <begin position="285"/>
        <end position="308"/>
    </location>
</feature>
<protein>
    <submittedName>
        <fullName evidence="3">Uncharacterized protein</fullName>
    </submittedName>
</protein>
<dbReference type="InterPro" id="IPR001925">
    <property type="entry name" value="Porin_Euk"/>
</dbReference>
<dbReference type="PANTHER" id="PTHR11743:SF23">
    <property type="entry name" value="MITOCHONDRIAL OUTER MEMBRANE PROTEIN PORIN 5-RELATED"/>
    <property type="match status" value="1"/>
</dbReference>